<feature type="compositionally biased region" description="Low complexity" evidence="1">
    <location>
        <begin position="210"/>
        <end position="228"/>
    </location>
</feature>
<dbReference type="GeneID" id="114476794"/>
<keyword evidence="3" id="KW-1185">Reference proteome</keyword>
<feature type="region of interest" description="Disordered" evidence="1">
    <location>
        <begin position="254"/>
        <end position="279"/>
    </location>
</feature>
<gene>
    <name evidence="2" type="primary">slx4ip</name>
</gene>
<name>A0A8C5I7E6_GOUWI</name>
<dbReference type="AlphaFoldDB" id="A0A8C5I7E6"/>
<dbReference type="PANTHER" id="PTHR28557">
    <property type="entry name" value="PROTEIN SLX4IP"/>
    <property type="match status" value="1"/>
</dbReference>
<dbReference type="RefSeq" id="XP_028324517.1">
    <property type="nucleotide sequence ID" value="XM_028468716.1"/>
</dbReference>
<dbReference type="Ensembl" id="ENSGWIT00000058409.1">
    <property type="protein sequence ID" value="ENSGWIP00000054191.1"/>
    <property type="gene ID" value="ENSGWIG00000025942.1"/>
</dbReference>
<evidence type="ECO:0008006" key="4">
    <source>
        <dbReference type="Google" id="ProtNLM"/>
    </source>
</evidence>
<reference evidence="2" key="3">
    <citation type="submission" date="2025-09" db="UniProtKB">
        <authorList>
            <consortium name="Ensembl"/>
        </authorList>
    </citation>
    <scope>IDENTIFICATION</scope>
</reference>
<reference evidence="2" key="2">
    <citation type="submission" date="2025-08" db="UniProtKB">
        <authorList>
            <consortium name="Ensembl"/>
        </authorList>
    </citation>
    <scope>IDENTIFICATION</scope>
</reference>
<reference evidence="2" key="1">
    <citation type="submission" date="2020-06" db="EMBL/GenBank/DDBJ databases">
        <authorList>
            <consortium name="Wellcome Sanger Institute Data Sharing"/>
        </authorList>
    </citation>
    <scope>NUCLEOTIDE SEQUENCE [LARGE SCALE GENOMIC DNA]</scope>
</reference>
<evidence type="ECO:0000313" key="3">
    <source>
        <dbReference type="Proteomes" id="UP000694680"/>
    </source>
</evidence>
<dbReference type="Pfam" id="PF15744">
    <property type="entry name" value="UPF0492"/>
    <property type="match status" value="1"/>
</dbReference>
<dbReference type="PANTHER" id="PTHR28557:SF1">
    <property type="entry name" value="PROTEIN SLX4IP"/>
    <property type="match status" value="1"/>
</dbReference>
<dbReference type="OrthoDB" id="9933290at2759"/>
<accession>A0A8C5I7E6</accession>
<evidence type="ECO:0000313" key="2">
    <source>
        <dbReference type="Ensembl" id="ENSGWIP00000054191.1"/>
    </source>
</evidence>
<feature type="region of interest" description="Disordered" evidence="1">
    <location>
        <begin position="374"/>
        <end position="394"/>
    </location>
</feature>
<evidence type="ECO:0000256" key="1">
    <source>
        <dbReference type="SAM" id="MobiDB-lite"/>
    </source>
</evidence>
<dbReference type="InterPro" id="IPR031479">
    <property type="entry name" value="SLX4IP"/>
</dbReference>
<dbReference type="CTD" id="128710"/>
<feature type="region of interest" description="Disordered" evidence="1">
    <location>
        <begin position="175"/>
        <end position="235"/>
    </location>
</feature>
<proteinExistence type="predicted"/>
<dbReference type="Proteomes" id="UP000694680">
    <property type="component" value="Chromosome 15"/>
</dbReference>
<feature type="compositionally biased region" description="Polar residues" evidence="1">
    <location>
        <begin position="179"/>
        <end position="209"/>
    </location>
</feature>
<protein>
    <recommendedName>
        <fullName evidence="4">Protein SLX4IP</fullName>
    </recommendedName>
</protein>
<dbReference type="RefSeq" id="XP_028324516.1">
    <property type="nucleotide sequence ID" value="XM_028468715.1"/>
</dbReference>
<organism evidence="2 3">
    <name type="scientific">Gouania willdenowi</name>
    <name type="common">Blunt-snouted clingfish</name>
    <name type="synonym">Lepadogaster willdenowi</name>
    <dbReference type="NCBI Taxonomy" id="441366"/>
    <lineage>
        <taxon>Eukaryota</taxon>
        <taxon>Metazoa</taxon>
        <taxon>Chordata</taxon>
        <taxon>Craniata</taxon>
        <taxon>Vertebrata</taxon>
        <taxon>Euteleostomi</taxon>
        <taxon>Actinopterygii</taxon>
        <taxon>Neopterygii</taxon>
        <taxon>Teleostei</taxon>
        <taxon>Neoteleostei</taxon>
        <taxon>Acanthomorphata</taxon>
        <taxon>Ovalentaria</taxon>
        <taxon>Blenniimorphae</taxon>
        <taxon>Blenniiformes</taxon>
        <taxon>Gobiesocoidei</taxon>
        <taxon>Gobiesocidae</taxon>
        <taxon>Gobiesocinae</taxon>
        <taxon>Gouania</taxon>
    </lineage>
</organism>
<sequence length="394" mass="43666">MAPRKFVIKCGNFAVLVDLHILPLGGQEEVSWFTTDHIEEVTALVRVAVDQRARQYTEFLQNRRRVKQKKDLPPASAFFAKGGNFHLVANFVRRHSNLRCLCEQDLRVFPERYLVCVSCPEEALAQQRNPSVAATKVSEQSRSEYFPSVGGGDLNCSTTAKKMTLQKIAKQAHTHQERCGSSTVKQQNEQSSCPKIQRTNPKYQESEANTEIISSSTTLSEEGEQTGTTDKHGWQTSTSGIEALAHEVKQDTCKRRKLSDAGEDPDSQMAKRTCLGGPPETIQTLSTDCSSLTAKHDLLLPIQAKAESKAFPVSECKKTTVEVELLTPGKRAQRLPLTSNNAAQTNQNRLAASLRGLSVKPTSLCSSIGSRSTLAEERNENVPRTSRLRRLKRS</sequence>